<dbReference type="InterPro" id="IPR006710">
    <property type="entry name" value="Glyco_hydro_43"/>
</dbReference>
<feature type="chain" id="PRO_5038883370" evidence="7">
    <location>
        <begin position="25"/>
        <end position="319"/>
    </location>
</feature>
<evidence type="ECO:0000256" key="4">
    <source>
        <dbReference type="PIRSR" id="PIRSR606710-1"/>
    </source>
</evidence>
<evidence type="ECO:0000313" key="8">
    <source>
        <dbReference type="EMBL" id="ROR65202.1"/>
    </source>
</evidence>
<dbReference type="Proteomes" id="UP000275456">
    <property type="component" value="Unassembled WGS sequence"/>
</dbReference>
<name>A0A3N2AR66_9MICO</name>
<protein>
    <submittedName>
        <fullName evidence="8">Glycosyl hydrolase family 43</fullName>
    </submittedName>
</protein>
<dbReference type="Gene3D" id="2.115.10.20">
    <property type="entry name" value="Glycosyl hydrolase domain, family 43"/>
    <property type="match status" value="1"/>
</dbReference>
<dbReference type="Pfam" id="PF04616">
    <property type="entry name" value="Glyco_hydro_43"/>
    <property type="match status" value="1"/>
</dbReference>
<feature type="active site" description="Proton donor" evidence="4">
    <location>
        <position position="214"/>
    </location>
</feature>
<reference evidence="8 9" key="1">
    <citation type="submission" date="2018-11" db="EMBL/GenBank/DDBJ databases">
        <title>Sequencing the genomes of 1000 actinobacteria strains.</title>
        <authorList>
            <person name="Klenk H.-P."/>
        </authorList>
    </citation>
    <scope>NUCLEOTIDE SEQUENCE [LARGE SCALE GENOMIC DNA]</scope>
    <source>
        <strain evidence="8 9">DSM 9580</strain>
    </source>
</reference>
<feature type="signal peptide" evidence="7">
    <location>
        <begin position="1"/>
        <end position="24"/>
    </location>
</feature>
<dbReference type="GO" id="GO:0005975">
    <property type="term" value="P:carbohydrate metabolic process"/>
    <property type="evidence" value="ECO:0007669"/>
    <property type="project" value="InterPro"/>
</dbReference>
<keyword evidence="9" id="KW-1185">Reference proteome</keyword>
<dbReference type="RefSeq" id="WP_123696316.1">
    <property type="nucleotide sequence ID" value="NZ_RKHJ01000001.1"/>
</dbReference>
<evidence type="ECO:0000256" key="7">
    <source>
        <dbReference type="SAM" id="SignalP"/>
    </source>
</evidence>
<sequence length="319" mass="33742">MTRSPRPHAWLAGGALAVAAGLLAGCASGPPPTEPVLADDFADPDVVQTDEGYWAYSTESNRQTVPTAFSEDLVTWERRGDAMPELPSWVIPGKTWAPEVTALAPDRFALYFTATDFESGRQCIGVAISAEAGGPFEVQGDGMLVCPAEDGGAIDASTAVIDGQRWLVWKNDGNAVGVDTWIQAAPLTDDGLALDGETVRLIRQDQAWEGELVEAPTLVVHDEGLTLLYSANSYGGDQYAIGYATAPSMDGPWTKAEEPLLTTAATGDEVRGPGGQDVVGAPDGSARLIFHGWDPSYTYRSLHVAPLEWDGLEPVVGIG</sequence>
<feature type="active site" description="Proton acceptor" evidence="4">
    <location>
        <position position="43"/>
    </location>
</feature>
<accession>A0A3N2AR66</accession>
<evidence type="ECO:0000256" key="5">
    <source>
        <dbReference type="PIRSR" id="PIRSR606710-2"/>
    </source>
</evidence>
<dbReference type="GO" id="GO:0004553">
    <property type="term" value="F:hydrolase activity, hydrolyzing O-glycosyl compounds"/>
    <property type="evidence" value="ECO:0007669"/>
    <property type="project" value="InterPro"/>
</dbReference>
<evidence type="ECO:0000256" key="6">
    <source>
        <dbReference type="RuleBase" id="RU361187"/>
    </source>
</evidence>
<dbReference type="CDD" id="cd08999">
    <property type="entry name" value="GH43_ABN-like"/>
    <property type="match status" value="1"/>
</dbReference>
<organism evidence="8 9">
    <name type="scientific">Agrococcus jenensis</name>
    <dbReference type="NCBI Taxonomy" id="46353"/>
    <lineage>
        <taxon>Bacteria</taxon>
        <taxon>Bacillati</taxon>
        <taxon>Actinomycetota</taxon>
        <taxon>Actinomycetes</taxon>
        <taxon>Micrococcales</taxon>
        <taxon>Microbacteriaceae</taxon>
        <taxon>Agrococcus</taxon>
    </lineage>
</organism>
<evidence type="ECO:0000256" key="1">
    <source>
        <dbReference type="ARBA" id="ARBA00009865"/>
    </source>
</evidence>
<dbReference type="InterPro" id="IPR051795">
    <property type="entry name" value="Glycosyl_Hydrlase_43"/>
</dbReference>
<evidence type="ECO:0000256" key="3">
    <source>
        <dbReference type="ARBA" id="ARBA00023295"/>
    </source>
</evidence>
<dbReference type="PANTHER" id="PTHR42812">
    <property type="entry name" value="BETA-XYLOSIDASE"/>
    <property type="match status" value="1"/>
</dbReference>
<gene>
    <name evidence="8" type="ORF">EDD26_0565</name>
</gene>
<dbReference type="PROSITE" id="PS51257">
    <property type="entry name" value="PROKAR_LIPOPROTEIN"/>
    <property type="match status" value="1"/>
</dbReference>
<dbReference type="InterPro" id="IPR023296">
    <property type="entry name" value="Glyco_hydro_beta-prop_sf"/>
</dbReference>
<keyword evidence="2 6" id="KW-0378">Hydrolase</keyword>
<dbReference type="OrthoDB" id="9801455at2"/>
<keyword evidence="7" id="KW-0732">Signal</keyword>
<proteinExistence type="inferred from homology"/>
<dbReference type="AlphaFoldDB" id="A0A3N2AR66"/>
<feature type="site" description="Important for catalytic activity, responsible for pKa modulation of the active site Glu and correct orientation of both the proton donor and substrate" evidence="5">
    <location>
        <position position="155"/>
    </location>
</feature>
<dbReference type="EMBL" id="RKHJ01000001">
    <property type="protein sequence ID" value="ROR65202.1"/>
    <property type="molecule type" value="Genomic_DNA"/>
</dbReference>
<keyword evidence="3 6" id="KW-0326">Glycosidase</keyword>
<evidence type="ECO:0000313" key="9">
    <source>
        <dbReference type="Proteomes" id="UP000275456"/>
    </source>
</evidence>
<dbReference type="SUPFAM" id="SSF75005">
    <property type="entry name" value="Arabinanase/levansucrase/invertase"/>
    <property type="match status" value="1"/>
</dbReference>
<dbReference type="PANTHER" id="PTHR42812:SF5">
    <property type="entry name" value="ENDO-ARABINASE"/>
    <property type="match status" value="1"/>
</dbReference>
<comment type="caution">
    <text evidence="8">The sequence shown here is derived from an EMBL/GenBank/DDBJ whole genome shotgun (WGS) entry which is preliminary data.</text>
</comment>
<evidence type="ECO:0000256" key="2">
    <source>
        <dbReference type="ARBA" id="ARBA00022801"/>
    </source>
</evidence>
<comment type="similarity">
    <text evidence="1 6">Belongs to the glycosyl hydrolase 43 family.</text>
</comment>